<dbReference type="InterPro" id="IPR003594">
    <property type="entry name" value="HATPase_dom"/>
</dbReference>
<gene>
    <name evidence="2" type="ordered locus">MODMU_2069</name>
</gene>
<keyword evidence="3" id="KW-1185">Reference proteome</keyword>
<sequence length="166" mass="17306">MVDTTDAEAPAGERRAERLELKVPTSPTQLPAVRAMAGDLAMRMDFDLDAVEDLRLAVDEACATLASVALDGSPLTVVFEASREGLRIDAWVPTSAGVDVPRDGFGWAVLQTLVDSVEAGPSDQATVAAGNGSDTPVAGIALVKKLRRYSSADLLTEPGADVSVAR</sequence>
<name>I4EVU1_MODI5</name>
<dbReference type="HOGENOM" id="CLU_1607672_0_0_11"/>
<reference evidence="2 3" key="1">
    <citation type="journal article" date="2012" name="J. Bacteriol.">
        <title>Genome Sequence of Radiation-Resistant Modestobacter marinus Strain BC501, a Representative Actinobacterium That Thrives on Calcareous Stone Surfaces.</title>
        <authorList>
            <person name="Normand P."/>
            <person name="Gury J."/>
            <person name="Pujic P."/>
            <person name="Chouaia B."/>
            <person name="Crotti E."/>
            <person name="Brusetti L."/>
            <person name="Daffonchio D."/>
            <person name="Vacherie B."/>
            <person name="Barbe V."/>
            <person name="Medigue C."/>
            <person name="Calteau A."/>
            <person name="Ghodhbane-Gtari F."/>
            <person name="Essoussi I."/>
            <person name="Nouioui I."/>
            <person name="Abbassi-Ghozzi I."/>
            <person name="Gtari M."/>
        </authorList>
    </citation>
    <scope>NUCLEOTIDE SEQUENCE [LARGE SCALE GENOMIC DNA]</scope>
    <source>
        <strain evidence="3">BC 501</strain>
    </source>
</reference>
<dbReference type="OrthoDB" id="3694612at2"/>
<organism evidence="2 3">
    <name type="scientific">Modestobacter italicus (strain DSM 44449 / CECT 9708 / BC 501)</name>
    <dbReference type="NCBI Taxonomy" id="2732864"/>
    <lineage>
        <taxon>Bacteria</taxon>
        <taxon>Bacillati</taxon>
        <taxon>Actinomycetota</taxon>
        <taxon>Actinomycetes</taxon>
        <taxon>Geodermatophilales</taxon>
        <taxon>Geodermatophilaceae</taxon>
        <taxon>Modestobacter</taxon>
    </lineage>
</organism>
<evidence type="ECO:0000313" key="2">
    <source>
        <dbReference type="EMBL" id="CCH87504.1"/>
    </source>
</evidence>
<proteinExistence type="predicted"/>
<dbReference type="eggNOG" id="COG2172">
    <property type="taxonomic scope" value="Bacteria"/>
</dbReference>
<dbReference type="OMA" id="ARDTFAW"/>
<feature type="domain" description="Histidine kinase/HSP90-like ATPase" evidence="1">
    <location>
        <begin position="24"/>
        <end position="121"/>
    </location>
</feature>
<dbReference type="EMBL" id="FO203431">
    <property type="protein sequence ID" value="CCH87504.1"/>
    <property type="molecule type" value="Genomic_DNA"/>
</dbReference>
<evidence type="ECO:0000259" key="1">
    <source>
        <dbReference type="Pfam" id="PF13581"/>
    </source>
</evidence>
<dbReference type="STRING" id="477641.MODMU_2069"/>
<dbReference type="AlphaFoldDB" id="I4EVU1"/>
<accession>I4EVU1</accession>
<dbReference type="Gene3D" id="3.30.565.10">
    <property type="entry name" value="Histidine kinase-like ATPase, C-terminal domain"/>
    <property type="match status" value="1"/>
</dbReference>
<dbReference type="Pfam" id="PF13581">
    <property type="entry name" value="HATPase_c_2"/>
    <property type="match status" value="1"/>
</dbReference>
<protein>
    <submittedName>
        <fullName evidence="2">Anti-sigma regulatory factor</fullName>
    </submittedName>
</protein>
<dbReference type="InterPro" id="IPR036890">
    <property type="entry name" value="HATPase_C_sf"/>
</dbReference>
<dbReference type="KEGG" id="mmar:MODMU_2069"/>
<dbReference type="Proteomes" id="UP000006461">
    <property type="component" value="Chromosome"/>
</dbReference>
<evidence type="ECO:0000313" key="3">
    <source>
        <dbReference type="Proteomes" id="UP000006461"/>
    </source>
</evidence>